<evidence type="ECO:0000259" key="1">
    <source>
        <dbReference type="PROSITE" id="PS50801"/>
    </source>
</evidence>
<gene>
    <name evidence="2" type="ORF">SAMN05443431_10192</name>
</gene>
<organism evidence="2 3">
    <name type="scientific">Olleya namhaensis</name>
    <dbReference type="NCBI Taxonomy" id="1144750"/>
    <lineage>
        <taxon>Bacteria</taxon>
        <taxon>Pseudomonadati</taxon>
        <taxon>Bacteroidota</taxon>
        <taxon>Flavobacteriia</taxon>
        <taxon>Flavobacteriales</taxon>
        <taxon>Flavobacteriaceae</taxon>
    </lineage>
</organism>
<dbReference type="InterPro" id="IPR036513">
    <property type="entry name" value="STAS_dom_sf"/>
</dbReference>
<dbReference type="STRING" id="1144750.SAMN05443431_10192"/>
<dbReference type="PROSITE" id="PS50801">
    <property type="entry name" value="STAS"/>
    <property type="match status" value="1"/>
</dbReference>
<dbReference type="SUPFAM" id="SSF52091">
    <property type="entry name" value="SpoIIaa-like"/>
    <property type="match status" value="1"/>
</dbReference>
<dbReference type="EMBL" id="FORM01000001">
    <property type="protein sequence ID" value="SFI50868.1"/>
    <property type="molecule type" value="Genomic_DNA"/>
</dbReference>
<feature type="domain" description="STAS" evidence="1">
    <location>
        <begin position="14"/>
        <end position="92"/>
    </location>
</feature>
<sequence>MALTIFRNDNTFILDGKINAMTARRFEKHVNTTFKTIKNLTIDISKVTEIDTKGVAALKVIYKKAKTENKTFSIVGSGCKDIYEELLTMNIA</sequence>
<dbReference type="Gene3D" id="3.30.750.24">
    <property type="entry name" value="STAS domain"/>
    <property type="match status" value="1"/>
</dbReference>
<dbReference type="AlphaFoldDB" id="A0A1I3ISD3"/>
<dbReference type="Pfam" id="PF01740">
    <property type="entry name" value="STAS"/>
    <property type="match status" value="1"/>
</dbReference>
<reference evidence="3" key="1">
    <citation type="submission" date="2016-10" db="EMBL/GenBank/DDBJ databases">
        <authorList>
            <person name="Varghese N."/>
            <person name="Submissions S."/>
        </authorList>
    </citation>
    <scope>NUCLEOTIDE SEQUENCE [LARGE SCALE GENOMIC DNA]</scope>
    <source>
        <strain evidence="3">DSM 28881</strain>
    </source>
</reference>
<proteinExistence type="predicted"/>
<dbReference type="InterPro" id="IPR002645">
    <property type="entry name" value="STAS_dom"/>
</dbReference>
<accession>A0A1I3ISD3</accession>
<keyword evidence="3" id="KW-1185">Reference proteome</keyword>
<evidence type="ECO:0000313" key="2">
    <source>
        <dbReference type="EMBL" id="SFI50868.1"/>
    </source>
</evidence>
<name>A0A1I3ISD3_9FLAO</name>
<dbReference type="CDD" id="cd07043">
    <property type="entry name" value="STAS_anti-anti-sigma_factors"/>
    <property type="match status" value="1"/>
</dbReference>
<protein>
    <submittedName>
        <fullName evidence="2">ABC-type transporter Mla maintaining outer membrane lipid asymmetry, MlaB component, contains STAS domain</fullName>
    </submittedName>
</protein>
<evidence type="ECO:0000313" key="3">
    <source>
        <dbReference type="Proteomes" id="UP000199559"/>
    </source>
</evidence>
<dbReference type="Proteomes" id="UP000199559">
    <property type="component" value="Unassembled WGS sequence"/>
</dbReference>
<dbReference type="RefSeq" id="WP_157823361.1">
    <property type="nucleotide sequence ID" value="NZ_CANLBQ010000003.1"/>
</dbReference>